<evidence type="ECO:0000313" key="2">
    <source>
        <dbReference type="EMBL" id="KAI1720267.1"/>
    </source>
</evidence>
<protein>
    <submittedName>
        <fullName evidence="2">Uncharacterized protein</fullName>
    </submittedName>
</protein>
<dbReference type="AlphaFoldDB" id="A0AAD4RA63"/>
<reference evidence="2" key="1">
    <citation type="submission" date="2022-01" db="EMBL/GenBank/DDBJ databases">
        <title>Genome Sequence Resource for Two Populations of Ditylenchus destructor, the Migratory Endoparasitic Phytonematode.</title>
        <authorList>
            <person name="Zhang H."/>
            <person name="Lin R."/>
            <person name="Xie B."/>
        </authorList>
    </citation>
    <scope>NUCLEOTIDE SEQUENCE</scope>
    <source>
        <strain evidence="2">BazhouSP</strain>
    </source>
</reference>
<accession>A0AAD4RA63</accession>
<evidence type="ECO:0000256" key="1">
    <source>
        <dbReference type="SAM" id="MobiDB-lite"/>
    </source>
</evidence>
<dbReference type="EMBL" id="JAKKPZ010000006">
    <property type="protein sequence ID" value="KAI1720267.1"/>
    <property type="molecule type" value="Genomic_DNA"/>
</dbReference>
<keyword evidence="3" id="KW-1185">Reference proteome</keyword>
<evidence type="ECO:0000313" key="3">
    <source>
        <dbReference type="Proteomes" id="UP001201812"/>
    </source>
</evidence>
<feature type="compositionally biased region" description="Basic and acidic residues" evidence="1">
    <location>
        <begin position="37"/>
        <end position="55"/>
    </location>
</feature>
<dbReference type="Proteomes" id="UP001201812">
    <property type="component" value="Unassembled WGS sequence"/>
</dbReference>
<organism evidence="2 3">
    <name type="scientific">Ditylenchus destructor</name>
    <dbReference type="NCBI Taxonomy" id="166010"/>
    <lineage>
        <taxon>Eukaryota</taxon>
        <taxon>Metazoa</taxon>
        <taxon>Ecdysozoa</taxon>
        <taxon>Nematoda</taxon>
        <taxon>Chromadorea</taxon>
        <taxon>Rhabditida</taxon>
        <taxon>Tylenchina</taxon>
        <taxon>Tylenchomorpha</taxon>
        <taxon>Sphaerularioidea</taxon>
        <taxon>Anguinidae</taxon>
        <taxon>Anguininae</taxon>
        <taxon>Ditylenchus</taxon>
    </lineage>
</organism>
<comment type="caution">
    <text evidence="2">The sequence shown here is derived from an EMBL/GenBank/DDBJ whole genome shotgun (WGS) entry which is preliminary data.</text>
</comment>
<feature type="region of interest" description="Disordered" evidence="1">
    <location>
        <begin position="31"/>
        <end position="55"/>
    </location>
</feature>
<gene>
    <name evidence="2" type="ORF">DdX_05652</name>
</gene>
<sequence length="77" mass="8750">MAERRSTCWPRYWCRSPQLAESCKMSYDTARTRLRRSSSDRGKIGQSRDSRASELGDVRLVGPDFGVVRLSSPRAAK</sequence>
<name>A0AAD4RA63_9BILA</name>
<proteinExistence type="predicted"/>